<sequence length="398" mass="44925">MNGRKKRNTRTILIISLVLLTSLGIGIWFINADPMSLFGVDAVIPSTKATSTFTLIDYNTGEDVSSWVEISVWIPDEDDLPFNDEDPYRIGNFDEDISSVDADDVTIDLRSESMAWLQIDPDYESDFGGYNGVFAAPTVDDFRLLSGGANYDYYVYVYHEPSDVDIVILDKDRGMDYWNVSRAISLLSVQSDDINGTVVMSMPWNSTAGYHAGTTGGDEWNLDEDDLDIIEADVDPITLEWGIEMQWLRDQGNFRTIAPYYDMTDDTLKDYASDLEQITNAFAVRFAFNATLNMTDYFNPTTPGLAADTQVNFTLYEQDYVAEHIDVVYNVNEIFLIFSEPIIFNGVYSFDFRIDLGPNVNCTAVQTGRLVVPQDQNNLGAFTAYSTMRFRNFLGYLT</sequence>
<dbReference type="EMBL" id="LAZR01001944">
    <property type="protein sequence ID" value="KKN36768.1"/>
    <property type="molecule type" value="Genomic_DNA"/>
</dbReference>
<proteinExistence type="predicted"/>
<reference evidence="2" key="1">
    <citation type="journal article" date="2015" name="Nature">
        <title>Complex archaea that bridge the gap between prokaryotes and eukaryotes.</title>
        <authorList>
            <person name="Spang A."/>
            <person name="Saw J.H."/>
            <person name="Jorgensen S.L."/>
            <person name="Zaremba-Niedzwiedzka K."/>
            <person name="Martijn J."/>
            <person name="Lind A.E."/>
            <person name="van Eijk R."/>
            <person name="Schleper C."/>
            <person name="Guy L."/>
            <person name="Ettema T.J."/>
        </authorList>
    </citation>
    <scope>NUCLEOTIDE SEQUENCE</scope>
</reference>
<dbReference type="AlphaFoldDB" id="A0A0F9T5I9"/>
<organism evidence="2">
    <name type="scientific">marine sediment metagenome</name>
    <dbReference type="NCBI Taxonomy" id="412755"/>
    <lineage>
        <taxon>unclassified sequences</taxon>
        <taxon>metagenomes</taxon>
        <taxon>ecological metagenomes</taxon>
    </lineage>
</organism>
<keyword evidence="1" id="KW-0472">Membrane</keyword>
<evidence type="ECO:0000313" key="2">
    <source>
        <dbReference type="EMBL" id="KKN36768.1"/>
    </source>
</evidence>
<gene>
    <name evidence="2" type="ORF">LCGC14_0770280</name>
</gene>
<keyword evidence="1" id="KW-0812">Transmembrane</keyword>
<evidence type="ECO:0000256" key="1">
    <source>
        <dbReference type="SAM" id="Phobius"/>
    </source>
</evidence>
<keyword evidence="1" id="KW-1133">Transmembrane helix</keyword>
<accession>A0A0F9T5I9</accession>
<feature type="transmembrane region" description="Helical" evidence="1">
    <location>
        <begin position="12"/>
        <end position="30"/>
    </location>
</feature>
<protein>
    <submittedName>
        <fullName evidence="2">Uncharacterized protein</fullName>
    </submittedName>
</protein>
<name>A0A0F9T5I9_9ZZZZ</name>
<comment type="caution">
    <text evidence="2">The sequence shown here is derived from an EMBL/GenBank/DDBJ whole genome shotgun (WGS) entry which is preliminary data.</text>
</comment>